<proteinExistence type="predicted"/>
<dbReference type="Pfam" id="PF26138">
    <property type="entry name" value="DUF8040"/>
    <property type="match status" value="1"/>
</dbReference>
<evidence type="ECO:0000313" key="3">
    <source>
        <dbReference type="Proteomes" id="UP001497457"/>
    </source>
</evidence>
<dbReference type="PANTHER" id="PTHR47127">
    <property type="entry name" value="10A19I.15"/>
    <property type="match status" value="1"/>
</dbReference>
<dbReference type="InterPro" id="IPR058353">
    <property type="entry name" value="DUF8040"/>
</dbReference>
<dbReference type="AlphaFoldDB" id="A0ABC9EVK2"/>
<feature type="domain" description="DUF8040" evidence="1">
    <location>
        <begin position="44"/>
        <end position="130"/>
    </location>
</feature>
<reference evidence="2" key="1">
    <citation type="submission" date="2024-10" db="EMBL/GenBank/DDBJ databases">
        <authorList>
            <person name="Ryan C."/>
        </authorList>
    </citation>
    <scope>NUCLEOTIDE SEQUENCE [LARGE SCALE GENOMIC DNA]</scope>
</reference>
<evidence type="ECO:0000259" key="1">
    <source>
        <dbReference type="Pfam" id="PF26138"/>
    </source>
</evidence>
<dbReference type="EMBL" id="OZ075115">
    <property type="protein sequence ID" value="CAL5063680.1"/>
    <property type="molecule type" value="Genomic_DNA"/>
</dbReference>
<gene>
    <name evidence="2" type="ORF">URODEC1_LOCUS99030</name>
</gene>
<evidence type="ECO:0000313" key="2">
    <source>
        <dbReference type="EMBL" id="CAL5063680.1"/>
    </source>
</evidence>
<dbReference type="Proteomes" id="UP001497457">
    <property type="component" value="Chromosome 5rd"/>
</dbReference>
<name>A0ABC9EVK2_9POAL</name>
<protein>
    <recommendedName>
        <fullName evidence="1">DUF8040 domain-containing protein</fullName>
    </recommendedName>
</protein>
<sequence>MARQAAGMVVVMVSFVVNRLRRISGEETIPYGPRTHAERHRQSTLQMMYNYNDVECIAMLRMKGVPFFSLCNLLRSRKLVLETVGCPVEEQVAMFIHVVGHNQRFRVVHQSFRRSIETVSRIFHQVLYAIGELRADMIKSPSIVTHPKIMGSHRWFPFLKNCIGAIDGTHVLARVPRHMQQAFRGAKDLNTYSGLAVNATQVYNHLRKWKQKWSKIARLKDLSGVIFDEEALSIMLEQDHYLGHCKDHPKDAEFLNTPIRFYSEMETLFGSTLATDRFALGSNQPLGVNKSDSVAAKLEGENFICPTYEGKTAFEFGESSKATATAPVSETIGGKRKRGHFSEEEMLMMTNMNDAINNVANAIPKTGVAHVDPDLYLAVMEMTDFSTDALIVAYTHLLENKPVATGFVNMSTPHRAIWLRTYLTKNYYM</sequence>
<organism evidence="2 3">
    <name type="scientific">Urochloa decumbens</name>
    <dbReference type="NCBI Taxonomy" id="240449"/>
    <lineage>
        <taxon>Eukaryota</taxon>
        <taxon>Viridiplantae</taxon>
        <taxon>Streptophyta</taxon>
        <taxon>Embryophyta</taxon>
        <taxon>Tracheophyta</taxon>
        <taxon>Spermatophyta</taxon>
        <taxon>Magnoliopsida</taxon>
        <taxon>Liliopsida</taxon>
        <taxon>Poales</taxon>
        <taxon>Poaceae</taxon>
        <taxon>PACMAD clade</taxon>
        <taxon>Panicoideae</taxon>
        <taxon>Panicodae</taxon>
        <taxon>Paniceae</taxon>
        <taxon>Melinidinae</taxon>
        <taxon>Urochloa</taxon>
    </lineage>
</organism>
<accession>A0ABC9EVK2</accession>
<keyword evidence="3" id="KW-1185">Reference proteome</keyword>